<dbReference type="GO" id="GO:0050660">
    <property type="term" value="F:flavin adenine dinucleotide binding"/>
    <property type="evidence" value="ECO:0007669"/>
    <property type="project" value="InterPro"/>
</dbReference>
<dbReference type="Pfam" id="PF00766">
    <property type="entry name" value="ETF_alpha"/>
    <property type="match status" value="1"/>
</dbReference>
<feature type="binding site" evidence="3">
    <location>
        <position position="297"/>
    </location>
    <ligand>
        <name>FAD</name>
        <dbReference type="ChEBI" id="CHEBI:57692"/>
    </ligand>
</feature>
<keyword evidence="6" id="KW-1185">Reference proteome</keyword>
<dbReference type="OrthoDB" id="9770286at2"/>
<dbReference type="SMART" id="SM00893">
    <property type="entry name" value="ETF"/>
    <property type="match status" value="1"/>
</dbReference>
<reference evidence="5 6" key="1">
    <citation type="submission" date="2016-02" db="EMBL/GenBank/DDBJ databases">
        <title>Draft genome sequence of Thermodesulfatator sp. S606.</title>
        <authorList>
            <person name="Lai Q."/>
            <person name="Cao J."/>
            <person name="Dupont S."/>
            <person name="Shao Z."/>
            <person name="Jebbar M."/>
            <person name="Alain K."/>
        </authorList>
    </citation>
    <scope>NUCLEOTIDE SEQUENCE [LARGE SCALE GENOMIC DNA]</scope>
    <source>
        <strain evidence="5 6">S606</strain>
    </source>
</reference>
<feature type="binding site" evidence="3">
    <location>
        <begin position="276"/>
        <end position="283"/>
    </location>
    <ligand>
        <name>FAD</name>
        <dbReference type="ChEBI" id="CHEBI:57692"/>
    </ligand>
</feature>
<evidence type="ECO:0000256" key="1">
    <source>
        <dbReference type="ARBA" id="ARBA00005817"/>
    </source>
</evidence>
<comment type="caution">
    <text evidence="5">The sequence shown here is derived from an EMBL/GenBank/DDBJ whole genome shotgun (WGS) entry which is preliminary data.</text>
</comment>
<dbReference type="PIRSF" id="PIRSF000089">
    <property type="entry name" value="Electra_flavoP_a"/>
    <property type="match status" value="1"/>
</dbReference>
<dbReference type="STRING" id="1795632.TH606_09445"/>
<proteinExistence type="inferred from homology"/>
<name>A0A177E6W2_9BACT</name>
<dbReference type="PANTHER" id="PTHR43153:SF1">
    <property type="entry name" value="ELECTRON TRANSFER FLAVOPROTEIN SUBUNIT ALPHA, MITOCHONDRIAL"/>
    <property type="match status" value="1"/>
</dbReference>
<keyword evidence="2" id="KW-0813">Transport</keyword>
<dbReference type="Proteomes" id="UP000076964">
    <property type="component" value="Unassembled WGS sequence"/>
</dbReference>
<evidence type="ECO:0000256" key="3">
    <source>
        <dbReference type="PIRSR" id="PIRSR000089-1"/>
    </source>
</evidence>
<dbReference type="InterPro" id="IPR029035">
    <property type="entry name" value="DHS-like_NAD/FAD-binding_dom"/>
</dbReference>
<comment type="cofactor">
    <cofactor evidence="3">
        <name>FAD</name>
        <dbReference type="ChEBI" id="CHEBI:57692"/>
    </cofactor>
    <text evidence="3">Binds 1 FAD per dimer.</text>
</comment>
<keyword evidence="2" id="KW-0249">Electron transport</keyword>
<dbReference type="EMBL" id="LSFI01000047">
    <property type="protein sequence ID" value="OAG26962.1"/>
    <property type="molecule type" value="Genomic_DNA"/>
</dbReference>
<evidence type="ECO:0000313" key="5">
    <source>
        <dbReference type="EMBL" id="OAG26962.1"/>
    </source>
</evidence>
<dbReference type="InterPro" id="IPR014729">
    <property type="entry name" value="Rossmann-like_a/b/a_fold"/>
</dbReference>
<evidence type="ECO:0000256" key="2">
    <source>
        <dbReference type="ARBA" id="ARBA00022982"/>
    </source>
</evidence>
<protein>
    <recommendedName>
        <fullName evidence="4">Electron transfer flavoprotein alpha/beta-subunit N-terminal domain-containing protein</fullName>
    </recommendedName>
</protein>
<dbReference type="AlphaFoldDB" id="A0A177E6W2"/>
<feature type="binding site" evidence="3">
    <location>
        <begin position="245"/>
        <end position="246"/>
    </location>
    <ligand>
        <name>FAD</name>
        <dbReference type="ChEBI" id="CHEBI:57692"/>
    </ligand>
</feature>
<keyword evidence="3" id="KW-0285">Flavoprotein</keyword>
<dbReference type="Gene3D" id="3.40.50.1220">
    <property type="entry name" value="TPP-binding domain"/>
    <property type="match status" value="1"/>
</dbReference>
<gene>
    <name evidence="5" type="ORF">TH606_09445</name>
</gene>
<accession>A0A177E6W2</accession>
<keyword evidence="3" id="KW-0274">FAD</keyword>
<evidence type="ECO:0000313" key="6">
    <source>
        <dbReference type="Proteomes" id="UP000076964"/>
    </source>
</evidence>
<dbReference type="InterPro" id="IPR001308">
    <property type="entry name" value="ETF_a/FixB"/>
</dbReference>
<organism evidence="5 6">
    <name type="scientific">Thermodesulfatator autotrophicus</name>
    <dbReference type="NCBI Taxonomy" id="1795632"/>
    <lineage>
        <taxon>Bacteria</taxon>
        <taxon>Pseudomonadati</taxon>
        <taxon>Thermodesulfobacteriota</taxon>
        <taxon>Thermodesulfobacteria</taxon>
        <taxon>Thermodesulfobacteriales</taxon>
        <taxon>Thermodesulfatatoraceae</taxon>
        <taxon>Thermodesulfatator</taxon>
    </lineage>
</organism>
<dbReference type="InterPro" id="IPR033947">
    <property type="entry name" value="ETF_alpha_N"/>
</dbReference>
<dbReference type="SUPFAM" id="SSF52467">
    <property type="entry name" value="DHS-like NAD/FAD-binding domain"/>
    <property type="match status" value="1"/>
</dbReference>
<evidence type="ECO:0000259" key="4">
    <source>
        <dbReference type="SMART" id="SM00893"/>
    </source>
</evidence>
<sequence>MENYQGVAIFGEWTGREIHESTYELLSEGRRLADELKTHLIVLLPGPPEAKEAASELISYGADKVIATLDERLNDFRDDIYARIVAEKIEKYRPEIMLFPATSLGQALAPRVAGLLKLGLTAHCIAFEIRQEDRTLIQVRPSFGEQVMARIISRTRPQMATVRPGVFPHAKKIEGYQGEIEIFRPSEEAFKSSLEVIEKRPKPKTDVDITKAQVIVAGGLGLGSKEHFQKLFDLAELLDGAVGATRPVCHLGWISEDHMIGVSGVSVRPKLYLGFGISGSLHHTVGLQGVETLVAINIDEKAPLMKQADIAVQGDAREILPLLIKKLKKLKSQREND</sequence>
<dbReference type="CDD" id="cd01715">
    <property type="entry name" value="ETF_alpha"/>
    <property type="match status" value="1"/>
</dbReference>
<dbReference type="PANTHER" id="PTHR43153">
    <property type="entry name" value="ELECTRON TRANSFER FLAVOPROTEIN ALPHA"/>
    <property type="match status" value="1"/>
</dbReference>
<dbReference type="InterPro" id="IPR014731">
    <property type="entry name" value="ETF_asu_C"/>
</dbReference>
<dbReference type="Gene3D" id="3.40.50.620">
    <property type="entry name" value="HUPs"/>
    <property type="match status" value="1"/>
</dbReference>
<feature type="domain" description="Electron transfer flavoprotein alpha/beta-subunit N-terminal" evidence="4">
    <location>
        <begin position="7"/>
        <end position="198"/>
    </location>
</feature>
<dbReference type="GO" id="GO:0033539">
    <property type="term" value="P:fatty acid beta-oxidation using acyl-CoA dehydrogenase"/>
    <property type="evidence" value="ECO:0007669"/>
    <property type="project" value="TreeGrafter"/>
</dbReference>
<dbReference type="GO" id="GO:0009055">
    <property type="term" value="F:electron transfer activity"/>
    <property type="evidence" value="ECO:0007669"/>
    <property type="project" value="InterPro"/>
</dbReference>
<dbReference type="Pfam" id="PF01012">
    <property type="entry name" value="ETF"/>
    <property type="match status" value="1"/>
</dbReference>
<dbReference type="RefSeq" id="WP_068543275.1">
    <property type="nucleotide sequence ID" value="NZ_LSFI01000047.1"/>
</dbReference>
<dbReference type="SUPFAM" id="SSF52402">
    <property type="entry name" value="Adenine nucleotide alpha hydrolases-like"/>
    <property type="match status" value="1"/>
</dbReference>
<comment type="similarity">
    <text evidence="1">Belongs to the ETF alpha-subunit/FixB family.</text>
</comment>
<dbReference type="InterPro" id="IPR014730">
    <property type="entry name" value="ETF_a/b_N"/>
</dbReference>